<dbReference type="GO" id="GO:0016787">
    <property type="term" value="F:hydrolase activity"/>
    <property type="evidence" value="ECO:0007669"/>
    <property type="project" value="UniProtKB-KW"/>
</dbReference>
<dbReference type="EMBL" id="MEWS01000033">
    <property type="protein sequence ID" value="OGC81770.1"/>
    <property type="molecule type" value="Genomic_DNA"/>
</dbReference>
<comment type="similarity">
    <text evidence="2 10">Belongs to the purine nucleoside phosphorylase YfiH/LACC1 family.</text>
</comment>
<evidence type="ECO:0000256" key="5">
    <source>
        <dbReference type="ARBA" id="ARBA00022801"/>
    </source>
</evidence>
<evidence type="ECO:0000256" key="1">
    <source>
        <dbReference type="ARBA" id="ARBA00000553"/>
    </source>
</evidence>
<comment type="catalytic activity">
    <reaction evidence="1">
        <text>inosine + phosphate = alpha-D-ribose 1-phosphate + hypoxanthine</text>
        <dbReference type="Rhea" id="RHEA:27646"/>
        <dbReference type="ChEBI" id="CHEBI:17368"/>
        <dbReference type="ChEBI" id="CHEBI:17596"/>
        <dbReference type="ChEBI" id="CHEBI:43474"/>
        <dbReference type="ChEBI" id="CHEBI:57720"/>
        <dbReference type="EC" id="2.4.2.1"/>
    </reaction>
    <physiologicalReaction direction="left-to-right" evidence="1">
        <dbReference type="Rhea" id="RHEA:27647"/>
    </physiologicalReaction>
</comment>
<protein>
    <recommendedName>
        <fullName evidence="10">Purine nucleoside phosphorylase</fullName>
    </recommendedName>
</protein>
<evidence type="ECO:0000256" key="8">
    <source>
        <dbReference type="ARBA" id="ARBA00048968"/>
    </source>
</evidence>
<dbReference type="AlphaFoldDB" id="A0A1F4XJJ4"/>
<dbReference type="PANTHER" id="PTHR30616:SF2">
    <property type="entry name" value="PURINE NUCLEOSIDE PHOSPHORYLASE LACC1"/>
    <property type="match status" value="1"/>
</dbReference>
<evidence type="ECO:0000256" key="7">
    <source>
        <dbReference type="ARBA" id="ARBA00047989"/>
    </source>
</evidence>
<organism evidence="11 12">
    <name type="scientific">Candidatus Abawacabacteria bacterium RIFCSPHIGHO2_01_FULL_46_8</name>
    <dbReference type="NCBI Taxonomy" id="1817815"/>
    <lineage>
        <taxon>Bacteria</taxon>
        <taxon>Candidatus Abawacaibacteriota</taxon>
    </lineage>
</organism>
<dbReference type="Gene3D" id="3.60.140.10">
    <property type="entry name" value="CNF1/YfiH-like putative cysteine hydrolases"/>
    <property type="match status" value="1"/>
</dbReference>
<dbReference type="NCBIfam" id="TIGR00726">
    <property type="entry name" value="peptidoglycan editing factor PgeF"/>
    <property type="match status" value="1"/>
</dbReference>
<keyword evidence="3" id="KW-0808">Transferase</keyword>
<dbReference type="Proteomes" id="UP000177521">
    <property type="component" value="Unassembled WGS sequence"/>
</dbReference>
<dbReference type="InterPro" id="IPR003730">
    <property type="entry name" value="Cu_polyphenol_OxRdtase"/>
</dbReference>
<proteinExistence type="inferred from homology"/>
<gene>
    <name evidence="11" type="ORF">A2788_00270</name>
</gene>
<dbReference type="GO" id="GO:0017061">
    <property type="term" value="F:S-methyl-5-thioadenosine phosphorylase activity"/>
    <property type="evidence" value="ECO:0007669"/>
    <property type="project" value="UniProtKB-EC"/>
</dbReference>
<keyword evidence="6" id="KW-0862">Zinc</keyword>
<evidence type="ECO:0000256" key="4">
    <source>
        <dbReference type="ARBA" id="ARBA00022723"/>
    </source>
</evidence>
<evidence type="ECO:0000256" key="3">
    <source>
        <dbReference type="ARBA" id="ARBA00022679"/>
    </source>
</evidence>
<evidence type="ECO:0000256" key="9">
    <source>
        <dbReference type="ARBA" id="ARBA00049893"/>
    </source>
</evidence>
<evidence type="ECO:0000256" key="2">
    <source>
        <dbReference type="ARBA" id="ARBA00007353"/>
    </source>
</evidence>
<evidence type="ECO:0000256" key="10">
    <source>
        <dbReference type="RuleBase" id="RU361274"/>
    </source>
</evidence>
<dbReference type="PANTHER" id="PTHR30616">
    <property type="entry name" value="UNCHARACTERIZED PROTEIN YFIH"/>
    <property type="match status" value="1"/>
</dbReference>
<dbReference type="CDD" id="cd16833">
    <property type="entry name" value="YfiH"/>
    <property type="match status" value="1"/>
</dbReference>
<keyword evidence="5" id="KW-0378">Hydrolase</keyword>
<dbReference type="SUPFAM" id="SSF64438">
    <property type="entry name" value="CNF1/YfiH-like putative cysteine hydrolases"/>
    <property type="match status" value="1"/>
</dbReference>
<keyword evidence="4" id="KW-0479">Metal-binding</keyword>
<comment type="catalytic activity">
    <reaction evidence="7">
        <text>adenosine + H2O + H(+) = inosine + NH4(+)</text>
        <dbReference type="Rhea" id="RHEA:24408"/>
        <dbReference type="ChEBI" id="CHEBI:15377"/>
        <dbReference type="ChEBI" id="CHEBI:15378"/>
        <dbReference type="ChEBI" id="CHEBI:16335"/>
        <dbReference type="ChEBI" id="CHEBI:17596"/>
        <dbReference type="ChEBI" id="CHEBI:28938"/>
        <dbReference type="EC" id="3.5.4.4"/>
    </reaction>
    <physiologicalReaction direction="left-to-right" evidence="7">
        <dbReference type="Rhea" id="RHEA:24409"/>
    </physiologicalReaction>
</comment>
<comment type="catalytic activity">
    <reaction evidence="8">
        <text>adenosine + phosphate = alpha-D-ribose 1-phosphate + adenine</text>
        <dbReference type="Rhea" id="RHEA:27642"/>
        <dbReference type="ChEBI" id="CHEBI:16335"/>
        <dbReference type="ChEBI" id="CHEBI:16708"/>
        <dbReference type="ChEBI" id="CHEBI:43474"/>
        <dbReference type="ChEBI" id="CHEBI:57720"/>
        <dbReference type="EC" id="2.4.2.1"/>
    </reaction>
    <physiologicalReaction direction="left-to-right" evidence="8">
        <dbReference type="Rhea" id="RHEA:27643"/>
    </physiologicalReaction>
</comment>
<comment type="catalytic activity">
    <reaction evidence="9">
        <text>S-methyl-5'-thioadenosine + phosphate = 5-(methylsulfanyl)-alpha-D-ribose 1-phosphate + adenine</text>
        <dbReference type="Rhea" id="RHEA:11852"/>
        <dbReference type="ChEBI" id="CHEBI:16708"/>
        <dbReference type="ChEBI" id="CHEBI:17509"/>
        <dbReference type="ChEBI" id="CHEBI:43474"/>
        <dbReference type="ChEBI" id="CHEBI:58533"/>
        <dbReference type="EC" id="2.4.2.28"/>
    </reaction>
    <physiologicalReaction direction="left-to-right" evidence="9">
        <dbReference type="Rhea" id="RHEA:11853"/>
    </physiologicalReaction>
</comment>
<dbReference type="GO" id="GO:0005507">
    <property type="term" value="F:copper ion binding"/>
    <property type="evidence" value="ECO:0007669"/>
    <property type="project" value="TreeGrafter"/>
</dbReference>
<evidence type="ECO:0000313" key="11">
    <source>
        <dbReference type="EMBL" id="OGC81770.1"/>
    </source>
</evidence>
<comment type="caution">
    <text evidence="11">The sequence shown here is derived from an EMBL/GenBank/DDBJ whole genome shotgun (WGS) entry which is preliminary data.</text>
</comment>
<sequence length="321" mass="35177">MHKERLAEELVVVKQADLVRKHRKKLQLLDVMFKLDDLEHVKSPLLAASPNIVQASSTLQWGSMRLKDPAGRPLVASERLKAEENLAIFLQRLGIEPEQAIGMNQVHSSNIAVVNEHNLAALRRAEAPLDGLLTEEANLALLCRTADCLPVSFHDPKTGIIGLAHAGWKGVAAGILPKMVMQMERMGSSAGDILTAIGPAIGACCYEVGGAKDERVRLLSMISEEAVKDRGYKRYLDLRQAAQAQLLGMGMLKKRIEVSPICTCCQRENFPSAYGWRYVDQKAGAADSMITVMMRRVAGQDKSADSAGVLPLSFWQNIVAR</sequence>
<name>A0A1F4XJJ4_9BACT</name>
<reference evidence="11 12" key="1">
    <citation type="journal article" date="2016" name="Nat. Commun.">
        <title>Thousands of microbial genomes shed light on interconnected biogeochemical processes in an aquifer system.</title>
        <authorList>
            <person name="Anantharaman K."/>
            <person name="Brown C.T."/>
            <person name="Hug L.A."/>
            <person name="Sharon I."/>
            <person name="Castelle C.J."/>
            <person name="Probst A.J."/>
            <person name="Thomas B.C."/>
            <person name="Singh A."/>
            <person name="Wilkins M.J."/>
            <person name="Karaoz U."/>
            <person name="Brodie E.L."/>
            <person name="Williams K.H."/>
            <person name="Hubbard S.S."/>
            <person name="Banfield J.F."/>
        </authorList>
    </citation>
    <scope>NUCLEOTIDE SEQUENCE [LARGE SCALE GENOMIC DNA]</scope>
</reference>
<evidence type="ECO:0000256" key="6">
    <source>
        <dbReference type="ARBA" id="ARBA00022833"/>
    </source>
</evidence>
<dbReference type="InterPro" id="IPR011324">
    <property type="entry name" value="Cytotoxic_necrot_fac-like_cat"/>
</dbReference>
<dbReference type="Pfam" id="PF02578">
    <property type="entry name" value="Cu-oxidase_4"/>
    <property type="match status" value="1"/>
</dbReference>
<evidence type="ECO:0000313" key="12">
    <source>
        <dbReference type="Proteomes" id="UP000177521"/>
    </source>
</evidence>
<dbReference type="InterPro" id="IPR038371">
    <property type="entry name" value="Cu_polyphenol_OxRdtase_sf"/>
</dbReference>
<accession>A0A1F4XJJ4</accession>